<evidence type="ECO:0000313" key="2">
    <source>
        <dbReference type="Proteomes" id="UP000186795"/>
    </source>
</evidence>
<reference evidence="2" key="1">
    <citation type="submission" date="2017-01" db="EMBL/GenBank/DDBJ databases">
        <authorList>
            <person name="Varghese N."/>
            <person name="Submissions S."/>
        </authorList>
    </citation>
    <scope>NUCLEOTIDE SEQUENCE [LARGE SCALE GENOMIC DNA]</scope>
    <source>
        <strain evidence="2">DSM 45196</strain>
    </source>
</reference>
<organism evidence="1 2">
    <name type="scientific">Kroppenstedtia eburnea</name>
    <dbReference type="NCBI Taxonomy" id="714067"/>
    <lineage>
        <taxon>Bacteria</taxon>
        <taxon>Bacillati</taxon>
        <taxon>Bacillota</taxon>
        <taxon>Bacilli</taxon>
        <taxon>Bacillales</taxon>
        <taxon>Thermoactinomycetaceae</taxon>
        <taxon>Kroppenstedtia</taxon>
    </lineage>
</organism>
<gene>
    <name evidence="1" type="ORF">SAMN05421790_105163</name>
</gene>
<evidence type="ECO:0000313" key="1">
    <source>
        <dbReference type="EMBL" id="SIS80382.1"/>
    </source>
</evidence>
<keyword evidence="2" id="KW-1185">Reference proteome</keyword>
<dbReference type="AlphaFoldDB" id="A0A1N7M2V7"/>
<dbReference type="Proteomes" id="UP000186795">
    <property type="component" value="Unassembled WGS sequence"/>
</dbReference>
<name>A0A1N7M2V7_9BACL</name>
<proteinExistence type="predicted"/>
<sequence>MDGCFLIWIQVFGSVVFQCVPSQAGMWHGKMN</sequence>
<accession>A0A1N7M2V7</accession>
<dbReference type="EMBL" id="FTOD01000005">
    <property type="protein sequence ID" value="SIS80382.1"/>
    <property type="molecule type" value="Genomic_DNA"/>
</dbReference>
<protein>
    <submittedName>
        <fullName evidence="1">Uncharacterized protein</fullName>
    </submittedName>
</protein>